<dbReference type="AlphaFoldDB" id="A2CI49"/>
<organism evidence="5">
    <name type="scientific">Chlorokybus atmophyticus</name>
    <name type="common">Soil alga</name>
    <dbReference type="NCBI Taxonomy" id="3144"/>
    <lineage>
        <taxon>Eukaryota</taxon>
        <taxon>Viridiplantae</taxon>
        <taxon>Streptophyta</taxon>
        <taxon>Chlorokybophyceae</taxon>
        <taxon>Chlorokybales</taxon>
        <taxon>Chlorokybaceae</taxon>
        <taxon>Chlorokybus</taxon>
    </lineage>
</organism>
<keyword evidence="2 4" id="KW-0689">Ribosomal protein</keyword>
<dbReference type="GO" id="GO:0015935">
    <property type="term" value="C:small ribosomal subunit"/>
    <property type="evidence" value="ECO:0007669"/>
    <property type="project" value="TreeGrafter"/>
</dbReference>
<dbReference type="NCBIfam" id="TIGR00002">
    <property type="entry name" value="S16"/>
    <property type="match status" value="1"/>
</dbReference>
<dbReference type="HAMAP" id="MF_00385">
    <property type="entry name" value="Ribosomal_bS16"/>
    <property type="match status" value="1"/>
</dbReference>
<dbReference type="InterPro" id="IPR020592">
    <property type="entry name" value="Ribosomal_bS16_CS"/>
</dbReference>
<proteinExistence type="inferred from homology"/>
<dbReference type="PANTHER" id="PTHR12919:SF20">
    <property type="entry name" value="SMALL RIBOSOMAL SUBUNIT PROTEIN BS16M"/>
    <property type="match status" value="1"/>
</dbReference>
<dbReference type="PROSITE" id="PS00732">
    <property type="entry name" value="RIBOSOMAL_S16"/>
    <property type="match status" value="1"/>
</dbReference>
<dbReference type="GO" id="GO:0009507">
    <property type="term" value="C:chloroplast"/>
    <property type="evidence" value="ECO:0007669"/>
    <property type="project" value="UniProtKB-SubCell"/>
</dbReference>
<dbReference type="GO" id="GO:0003735">
    <property type="term" value="F:structural constituent of ribosome"/>
    <property type="evidence" value="ECO:0007669"/>
    <property type="project" value="InterPro"/>
</dbReference>
<keyword evidence="3 4" id="KW-0687">Ribonucleoprotein</keyword>
<dbReference type="EMBL" id="DQ422812">
    <property type="protein sequence ID" value="ABM87967.1"/>
    <property type="molecule type" value="Genomic_DNA"/>
</dbReference>
<dbReference type="GeneID" id="4783254"/>
<dbReference type="InterPro" id="IPR000307">
    <property type="entry name" value="Ribosomal_bS16"/>
</dbReference>
<comment type="subcellular location">
    <subcellularLocation>
        <location evidence="4">Plastid</location>
        <location evidence="4">Chloroplast</location>
    </subcellularLocation>
</comment>
<sequence>MVKLRLKRYGRKQKPVYRVIAIDSKARRDGRAIKELGFYDPIADKTQLDVPTIIFYLKRGAQPTETVGHILQKAKVFDQVSQAAA</sequence>
<geneLocation type="chloroplast" evidence="5"/>
<comment type="similarity">
    <text evidence="1 4">Belongs to the bacterial ribosomal protein bS16 family.</text>
</comment>
<protein>
    <recommendedName>
        <fullName evidence="4">Small ribosomal subunit protein bS16c</fullName>
    </recommendedName>
</protein>
<evidence type="ECO:0000256" key="2">
    <source>
        <dbReference type="ARBA" id="ARBA00022980"/>
    </source>
</evidence>
<reference evidence="5" key="2">
    <citation type="journal article" date="2007" name="BMC Biol.">
        <title>A clade uniting the green algae Mesostigma viride and Chlorokybus atmophyticus represents the deepest branch of the Streptophyta in chloroplast genome-based phylogenies.</title>
        <authorList>
            <person name="Lemieux C."/>
            <person name="Otis C."/>
            <person name="Turmel M."/>
        </authorList>
    </citation>
    <scope>NUCLEOTIDE SEQUENCE [LARGE SCALE GENOMIC DNA]</scope>
    <source>
        <strain evidence="5">SAG 48.80</strain>
    </source>
</reference>
<name>A2CI49_CHLAT</name>
<dbReference type="SUPFAM" id="SSF54565">
    <property type="entry name" value="Ribosomal protein S16"/>
    <property type="match status" value="1"/>
</dbReference>
<dbReference type="GO" id="GO:0032543">
    <property type="term" value="P:mitochondrial translation"/>
    <property type="evidence" value="ECO:0007669"/>
    <property type="project" value="TreeGrafter"/>
</dbReference>
<evidence type="ECO:0000256" key="3">
    <source>
        <dbReference type="ARBA" id="ARBA00023274"/>
    </source>
</evidence>
<reference evidence="5" key="1">
    <citation type="journal article" date="2006" name="Mol. Biol. Evol.">
        <title>The chloroplast genome sequence of Chara vulgaris sheds new light into the closest green algal relatives of land plants.</title>
        <authorList>
            <person name="Turmel M."/>
            <person name="Otis C."/>
            <person name="Lemieux C."/>
        </authorList>
    </citation>
    <scope>NUCLEOTIDE SEQUENCE</scope>
    <source>
        <strain evidence="5">SAG 48.80</strain>
    </source>
</reference>
<keyword evidence="5" id="KW-0934">Plastid</keyword>
<dbReference type="GO" id="GO:0005739">
    <property type="term" value="C:mitochondrion"/>
    <property type="evidence" value="ECO:0007669"/>
    <property type="project" value="GOC"/>
</dbReference>
<accession>A2CI49</accession>
<evidence type="ECO:0000256" key="1">
    <source>
        <dbReference type="ARBA" id="ARBA00006668"/>
    </source>
</evidence>
<evidence type="ECO:0000256" key="4">
    <source>
        <dbReference type="HAMAP-Rule" id="MF_00385"/>
    </source>
</evidence>
<gene>
    <name evidence="4 5" type="primary">rps16</name>
</gene>
<evidence type="ECO:0000313" key="5">
    <source>
        <dbReference type="EMBL" id="ABM87967.1"/>
    </source>
</evidence>
<dbReference type="PANTHER" id="PTHR12919">
    <property type="entry name" value="30S RIBOSOMAL PROTEIN S16"/>
    <property type="match status" value="1"/>
</dbReference>
<dbReference type="Gene3D" id="3.30.1320.10">
    <property type="match status" value="1"/>
</dbReference>
<keyword evidence="5" id="KW-0150">Chloroplast</keyword>
<dbReference type="Pfam" id="PF00886">
    <property type="entry name" value="Ribosomal_S16"/>
    <property type="match status" value="1"/>
</dbReference>
<dbReference type="InterPro" id="IPR023803">
    <property type="entry name" value="Ribosomal_bS16_dom_sf"/>
</dbReference>
<dbReference type="RefSeq" id="YP_001019114.1">
    <property type="nucleotide sequence ID" value="NC_008822.1"/>
</dbReference>